<proteinExistence type="predicted"/>
<organism evidence="1">
    <name type="scientific">marine sediment metagenome</name>
    <dbReference type="NCBI Taxonomy" id="412755"/>
    <lineage>
        <taxon>unclassified sequences</taxon>
        <taxon>metagenomes</taxon>
        <taxon>ecological metagenomes</taxon>
    </lineage>
</organism>
<sequence length="62" mass="7199">MAGQRRTRRFDGKTFRLNLGGLTKDEATQRATNLRTLARVQRTTVNVRVTRAGRGNWQVWVR</sequence>
<evidence type="ECO:0000313" key="1">
    <source>
        <dbReference type="EMBL" id="KKN56910.1"/>
    </source>
</evidence>
<name>A0A0F9RK34_9ZZZZ</name>
<dbReference type="EMBL" id="LAZR01000827">
    <property type="protein sequence ID" value="KKN56910.1"/>
    <property type="molecule type" value="Genomic_DNA"/>
</dbReference>
<gene>
    <name evidence="1" type="ORF">LCGC14_0567630</name>
</gene>
<reference evidence="1" key="1">
    <citation type="journal article" date="2015" name="Nature">
        <title>Complex archaea that bridge the gap between prokaryotes and eukaryotes.</title>
        <authorList>
            <person name="Spang A."/>
            <person name="Saw J.H."/>
            <person name="Jorgensen S.L."/>
            <person name="Zaremba-Niedzwiedzka K."/>
            <person name="Martijn J."/>
            <person name="Lind A.E."/>
            <person name="van Eijk R."/>
            <person name="Schleper C."/>
            <person name="Guy L."/>
            <person name="Ettema T.J."/>
        </authorList>
    </citation>
    <scope>NUCLEOTIDE SEQUENCE</scope>
</reference>
<protein>
    <submittedName>
        <fullName evidence="1">Uncharacterized protein</fullName>
    </submittedName>
</protein>
<accession>A0A0F9RK34</accession>
<comment type="caution">
    <text evidence="1">The sequence shown here is derived from an EMBL/GenBank/DDBJ whole genome shotgun (WGS) entry which is preliminary data.</text>
</comment>
<dbReference type="AlphaFoldDB" id="A0A0F9RK34"/>